<organism evidence="3 4">
    <name type="scientific">Microbulbifer rhizosphaerae</name>
    <dbReference type="NCBI Taxonomy" id="1562603"/>
    <lineage>
        <taxon>Bacteria</taxon>
        <taxon>Pseudomonadati</taxon>
        <taxon>Pseudomonadota</taxon>
        <taxon>Gammaproteobacteria</taxon>
        <taxon>Cellvibrionales</taxon>
        <taxon>Microbulbiferaceae</taxon>
        <taxon>Microbulbifer</taxon>
    </lineage>
</organism>
<sequence length="139" mass="15782">MLRNFLIAACCLTFALQASAQDALGKWRTIDDETGQAKSIVEIYQMGGKYYGRVVDLLRKPDDTLCDKCPGDLKGKPIVGMDVITDMVKTGNEYEGGKILDPNTGKIYDCKFWVEGEDQLKVRGYLGFFYRTQTWYRVE</sequence>
<dbReference type="InterPro" id="IPR019223">
    <property type="entry name" value="DUF2147"/>
</dbReference>
<proteinExistence type="predicted"/>
<dbReference type="PANTHER" id="PTHR36919">
    <property type="entry name" value="BLR1215 PROTEIN"/>
    <property type="match status" value="1"/>
</dbReference>
<dbReference type="RefSeq" id="WP_183463231.1">
    <property type="nucleotide sequence ID" value="NZ_JACHWZ010000027.1"/>
</dbReference>
<keyword evidence="1" id="KW-0732">Signal</keyword>
<dbReference type="Pfam" id="PF09917">
    <property type="entry name" value="DUF2147"/>
    <property type="match status" value="1"/>
</dbReference>
<protein>
    <submittedName>
        <fullName evidence="3">Uncharacterized protein (DUF2147 family)</fullName>
    </submittedName>
</protein>
<evidence type="ECO:0000256" key="1">
    <source>
        <dbReference type="SAM" id="SignalP"/>
    </source>
</evidence>
<accession>A0A7W4WGG2</accession>
<dbReference type="Gene3D" id="2.40.128.520">
    <property type="match status" value="1"/>
</dbReference>
<name>A0A7W4WGG2_9GAMM</name>
<evidence type="ECO:0000313" key="4">
    <source>
        <dbReference type="Proteomes" id="UP000535937"/>
    </source>
</evidence>
<evidence type="ECO:0000313" key="3">
    <source>
        <dbReference type="EMBL" id="MBB3063233.1"/>
    </source>
</evidence>
<reference evidence="3 4" key="1">
    <citation type="submission" date="2020-08" db="EMBL/GenBank/DDBJ databases">
        <title>Genomic Encyclopedia of Type Strains, Phase III (KMG-III): the genomes of soil and plant-associated and newly described type strains.</title>
        <authorList>
            <person name="Whitman W."/>
        </authorList>
    </citation>
    <scope>NUCLEOTIDE SEQUENCE [LARGE SCALE GENOMIC DNA]</scope>
    <source>
        <strain evidence="3 4">CECT 8799</strain>
    </source>
</reference>
<feature type="signal peptide" evidence="1">
    <location>
        <begin position="1"/>
        <end position="20"/>
    </location>
</feature>
<evidence type="ECO:0000259" key="2">
    <source>
        <dbReference type="Pfam" id="PF09917"/>
    </source>
</evidence>
<comment type="caution">
    <text evidence="3">The sequence shown here is derived from an EMBL/GenBank/DDBJ whole genome shotgun (WGS) entry which is preliminary data.</text>
</comment>
<dbReference type="AlphaFoldDB" id="A0A7W4WGG2"/>
<dbReference type="EMBL" id="JACHWZ010000027">
    <property type="protein sequence ID" value="MBB3063233.1"/>
    <property type="molecule type" value="Genomic_DNA"/>
</dbReference>
<dbReference type="Proteomes" id="UP000535937">
    <property type="component" value="Unassembled WGS sequence"/>
</dbReference>
<feature type="domain" description="DUF2147" evidence="2">
    <location>
        <begin position="25"/>
        <end position="137"/>
    </location>
</feature>
<dbReference type="PANTHER" id="PTHR36919:SF3">
    <property type="entry name" value="BLL5882 PROTEIN"/>
    <property type="match status" value="1"/>
</dbReference>
<gene>
    <name evidence="3" type="ORF">FHS09_004091</name>
</gene>
<keyword evidence="4" id="KW-1185">Reference proteome</keyword>
<feature type="chain" id="PRO_5030969556" evidence="1">
    <location>
        <begin position="21"/>
        <end position="139"/>
    </location>
</feature>